<reference evidence="3 4" key="1">
    <citation type="submission" date="2016-10" db="EMBL/GenBank/DDBJ databases">
        <authorList>
            <person name="de Groot N.N."/>
        </authorList>
    </citation>
    <scope>NUCLEOTIDE SEQUENCE [LARGE SCALE GENOMIC DNA]</scope>
    <source>
        <strain evidence="3 4">S3b</strain>
    </source>
</reference>
<feature type="domain" description="NodB homology" evidence="2">
    <location>
        <begin position="28"/>
        <end position="220"/>
    </location>
</feature>
<dbReference type="CDD" id="cd10944">
    <property type="entry name" value="CE4_SmPgdA_like"/>
    <property type="match status" value="1"/>
</dbReference>
<dbReference type="InterPro" id="IPR011330">
    <property type="entry name" value="Glyco_hydro/deAcase_b/a-brl"/>
</dbReference>
<feature type="signal peptide" evidence="1">
    <location>
        <begin position="1"/>
        <end position="24"/>
    </location>
</feature>
<protein>
    <submittedName>
        <fullName evidence="3">Peptidoglycan/xylan/chitin deacetylase, PgdA/CDA1 family</fullName>
    </submittedName>
</protein>
<sequence length="235" mass="26782">MKGFKLLIALLVFSLLLPIGSVSAKEKKIVYLTFDDGPSQNTPKVLKVLKKYHVVATFFVTAQEPAYFKYMKKAYQMGNGVEVHTYSHDYKKIYSSTKAFWKDHEKMNKIVKAYTGHSSKIFRFPGGASNTISRHYSRGIMKKLAKEAKEKGLIYQDWNVSSGDAAGATVPYKRIARNATKSGNMKHCVILMHDMRTKTTTVKALPKIIKYYKKHGYAFRKLSKSSFQAHQHINN</sequence>
<dbReference type="RefSeq" id="WP_180365064.1">
    <property type="nucleotide sequence ID" value="NZ_FNNF01000002.1"/>
</dbReference>
<evidence type="ECO:0000256" key="1">
    <source>
        <dbReference type="SAM" id="SignalP"/>
    </source>
</evidence>
<dbReference type="InterPro" id="IPR002509">
    <property type="entry name" value="NODB_dom"/>
</dbReference>
<dbReference type="AlphaFoldDB" id="A0A1H2Q646"/>
<dbReference type="Gene3D" id="3.20.20.370">
    <property type="entry name" value="Glycoside hydrolase/deacetylase"/>
    <property type="match status" value="1"/>
</dbReference>
<gene>
    <name evidence="3" type="ORF">SAMN04487759_10257</name>
</gene>
<name>A0A1H2Q646_9FIRM</name>
<dbReference type="SUPFAM" id="SSF88713">
    <property type="entry name" value="Glycoside hydrolase/deacetylase"/>
    <property type="match status" value="1"/>
</dbReference>
<proteinExistence type="predicted"/>
<dbReference type="GO" id="GO:0016810">
    <property type="term" value="F:hydrolase activity, acting on carbon-nitrogen (but not peptide) bonds"/>
    <property type="evidence" value="ECO:0007669"/>
    <property type="project" value="InterPro"/>
</dbReference>
<evidence type="ECO:0000259" key="2">
    <source>
        <dbReference type="PROSITE" id="PS51677"/>
    </source>
</evidence>
<dbReference type="STRING" id="1630.SAMN05216514_104101"/>
<dbReference type="Proteomes" id="UP000182429">
    <property type="component" value="Unassembled WGS sequence"/>
</dbReference>
<accession>A0A1H2Q646</accession>
<keyword evidence="1" id="KW-0732">Signal</keyword>
<organism evidence="3 4">
    <name type="scientific">Kandleria vitulina</name>
    <dbReference type="NCBI Taxonomy" id="1630"/>
    <lineage>
        <taxon>Bacteria</taxon>
        <taxon>Bacillati</taxon>
        <taxon>Bacillota</taxon>
        <taxon>Erysipelotrichia</taxon>
        <taxon>Erysipelotrichales</taxon>
        <taxon>Coprobacillaceae</taxon>
        <taxon>Kandleria</taxon>
    </lineage>
</organism>
<dbReference type="GO" id="GO:0005975">
    <property type="term" value="P:carbohydrate metabolic process"/>
    <property type="evidence" value="ECO:0007669"/>
    <property type="project" value="InterPro"/>
</dbReference>
<evidence type="ECO:0000313" key="3">
    <source>
        <dbReference type="EMBL" id="SDW02134.1"/>
    </source>
</evidence>
<feature type="chain" id="PRO_5010245417" evidence="1">
    <location>
        <begin position="25"/>
        <end position="235"/>
    </location>
</feature>
<dbReference type="PROSITE" id="PS51677">
    <property type="entry name" value="NODB"/>
    <property type="match status" value="1"/>
</dbReference>
<dbReference type="InterPro" id="IPR050248">
    <property type="entry name" value="Polysacc_deacetylase_ArnD"/>
</dbReference>
<evidence type="ECO:0000313" key="4">
    <source>
        <dbReference type="Proteomes" id="UP000182429"/>
    </source>
</evidence>
<dbReference type="PANTHER" id="PTHR10587:SF125">
    <property type="entry name" value="POLYSACCHARIDE DEACETYLASE YHEN-RELATED"/>
    <property type="match status" value="1"/>
</dbReference>
<dbReference type="EMBL" id="FNNF01000002">
    <property type="protein sequence ID" value="SDW02134.1"/>
    <property type="molecule type" value="Genomic_DNA"/>
</dbReference>
<dbReference type="eggNOG" id="COG0726">
    <property type="taxonomic scope" value="Bacteria"/>
</dbReference>
<dbReference type="PANTHER" id="PTHR10587">
    <property type="entry name" value="GLYCOSYL TRANSFERASE-RELATED"/>
    <property type="match status" value="1"/>
</dbReference>
<dbReference type="Pfam" id="PF01522">
    <property type="entry name" value="Polysacc_deac_1"/>
    <property type="match status" value="1"/>
</dbReference>